<organism evidence="1 2">
    <name type="scientific">Algoriphagus faecimaris</name>
    <dbReference type="NCBI Taxonomy" id="686796"/>
    <lineage>
        <taxon>Bacteria</taxon>
        <taxon>Pseudomonadati</taxon>
        <taxon>Bacteroidota</taxon>
        <taxon>Cytophagia</taxon>
        <taxon>Cytophagales</taxon>
        <taxon>Cyclobacteriaceae</taxon>
        <taxon>Algoriphagus</taxon>
    </lineage>
</organism>
<protein>
    <submittedName>
        <fullName evidence="1">Uncharacterized protein</fullName>
    </submittedName>
</protein>
<evidence type="ECO:0000313" key="2">
    <source>
        <dbReference type="Proteomes" id="UP000199060"/>
    </source>
</evidence>
<proteinExistence type="predicted"/>
<gene>
    <name evidence="1" type="ORF">SAMN04488104_10435</name>
</gene>
<dbReference type="Proteomes" id="UP000199060">
    <property type="component" value="Unassembled WGS sequence"/>
</dbReference>
<keyword evidence="2" id="KW-1185">Reference proteome</keyword>
<dbReference type="AlphaFoldDB" id="A0A1G6WCV5"/>
<evidence type="ECO:0000313" key="1">
    <source>
        <dbReference type="EMBL" id="SDD63523.1"/>
    </source>
</evidence>
<name>A0A1G6WCV5_9BACT</name>
<dbReference type="EMBL" id="FNAC01000043">
    <property type="protein sequence ID" value="SDD63523.1"/>
    <property type="molecule type" value="Genomic_DNA"/>
</dbReference>
<sequence>MYIRFLPNGEIEQPNYFEMMNDAGIRHFTYSLIKKKINQLR</sequence>
<accession>A0A1G6WCV5</accession>
<reference evidence="2" key="1">
    <citation type="submission" date="2016-10" db="EMBL/GenBank/DDBJ databases">
        <authorList>
            <person name="Varghese N."/>
            <person name="Submissions S."/>
        </authorList>
    </citation>
    <scope>NUCLEOTIDE SEQUENCE [LARGE SCALE GENOMIC DNA]</scope>
    <source>
        <strain evidence="2">DSM 23095</strain>
    </source>
</reference>